<keyword evidence="3" id="KW-0067">ATP-binding</keyword>
<dbReference type="PROSITE" id="PS51192">
    <property type="entry name" value="HELICASE_ATP_BIND_1"/>
    <property type="match status" value="1"/>
</dbReference>
<dbReference type="SMART" id="SM00490">
    <property type="entry name" value="HELICc"/>
    <property type="match status" value="1"/>
</dbReference>
<dbReference type="AlphaFoldDB" id="A8NV59"/>
<dbReference type="VEuPathDB" id="FungiDB:CC1G_06193"/>
<reference evidence="8 9" key="1">
    <citation type="journal article" date="2010" name="Proc. Natl. Acad. Sci. U.S.A.">
        <title>Insights into evolution of multicellular fungi from the assembled chromosomes of the mushroom Coprinopsis cinerea (Coprinus cinereus).</title>
        <authorList>
            <person name="Stajich J.E."/>
            <person name="Wilke S.K."/>
            <person name="Ahren D."/>
            <person name="Au C.H."/>
            <person name="Birren B.W."/>
            <person name="Borodovsky M."/>
            <person name="Burns C."/>
            <person name="Canback B."/>
            <person name="Casselton L.A."/>
            <person name="Cheng C.K."/>
            <person name="Deng J."/>
            <person name="Dietrich F.S."/>
            <person name="Fargo D.C."/>
            <person name="Farman M.L."/>
            <person name="Gathman A.C."/>
            <person name="Goldberg J."/>
            <person name="Guigo R."/>
            <person name="Hoegger P.J."/>
            <person name="Hooker J.B."/>
            <person name="Huggins A."/>
            <person name="James T.Y."/>
            <person name="Kamada T."/>
            <person name="Kilaru S."/>
            <person name="Kodira C."/>
            <person name="Kues U."/>
            <person name="Kupfer D."/>
            <person name="Kwan H.S."/>
            <person name="Lomsadze A."/>
            <person name="Li W."/>
            <person name="Lilly W.W."/>
            <person name="Ma L.J."/>
            <person name="Mackey A.J."/>
            <person name="Manning G."/>
            <person name="Martin F."/>
            <person name="Muraguchi H."/>
            <person name="Natvig D.O."/>
            <person name="Palmerini H."/>
            <person name="Ramesh M.A."/>
            <person name="Rehmeyer C.J."/>
            <person name="Roe B.A."/>
            <person name="Shenoy N."/>
            <person name="Stanke M."/>
            <person name="Ter-Hovhannisyan V."/>
            <person name="Tunlid A."/>
            <person name="Velagapudi R."/>
            <person name="Vision T.J."/>
            <person name="Zeng Q."/>
            <person name="Zolan M.E."/>
            <person name="Pukkila P.J."/>
        </authorList>
    </citation>
    <scope>NUCLEOTIDE SEQUENCE [LARGE SCALE GENOMIC DNA]</scope>
    <source>
        <strain evidence="9">Okayama-7 / 130 / ATCC MYA-4618 / FGSC 9003</strain>
    </source>
</reference>
<dbReference type="Gene3D" id="3.40.50.300">
    <property type="entry name" value="P-loop containing nucleotide triphosphate hydrolases"/>
    <property type="match status" value="2"/>
</dbReference>
<evidence type="ECO:0000313" key="9">
    <source>
        <dbReference type="Proteomes" id="UP000001861"/>
    </source>
</evidence>
<comment type="catalytic activity">
    <reaction evidence="4">
        <text>Couples ATP hydrolysis with the unwinding of duplex DNA by translocating in the 3'-5' direction.</text>
        <dbReference type="EC" id="5.6.2.4"/>
    </reaction>
</comment>
<dbReference type="SMART" id="SM00487">
    <property type="entry name" value="DEXDc"/>
    <property type="match status" value="1"/>
</dbReference>
<dbReference type="GeneID" id="6013152"/>
<accession>A8NV59</accession>
<dbReference type="PANTHER" id="PTHR13710">
    <property type="entry name" value="DNA HELICASE RECQ FAMILY MEMBER"/>
    <property type="match status" value="1"/>
</dbReference>
<dbReference type="STRING" id="240176.A8NV59"/>
<feature type="region of interest" description="Disordered" evidence="6">
    <location>
        <begin position="432"/>
        <end position="453"/>
    </location>
</feature>
<dbReference type="GO" id="GO:0005524">
    <property type="term" value="F:ATP binding"/>
    <property type="evidence" value="ECO:0007669"/>
    <property type="project" value="UniProtKB-KW"/>
</dbReference>
<keyword evidence="9" id="KW-1185">Reference proteome</keyword>
<dbReference type="Pfam" id="PF00270">
    <property type="entry name" value="DEAD"/>
    <property type="match status" value="1"/>
</dbReference>
<dbReference type="InterPro" id="IPR011545">
    <property type="entry name" value="DEAD/DEAH_box_helicase_dom"/>
</dbReference>
<evidence type="ECO:0000256" key="6">
    <source>
        <dbReference type="SAM" id="MobiDB-lite"/>
    </source>
</evidence>
<dbReference type="HOGENOM" id="CLU_019892_0_0_1"/>
<dbReference type="GO" id="GO:0000724">
    <property type="term" value="P:double-strand break repair via homologous recombination"/>
    <property type="evidence" value="ECO:0007669"/>
    <property type="project" value="TreeGrafter"/>
</dbReference>
<evidence type="ECO:0000256" key="3">
    <source>
        <dbReference type="ARBA" id="ARBA00022840"/>
    </source>
</evidence>
<dbReference type="GO" id="GO:0005737">
    <property type="term" value="C:cytoplasm"/>
    <property type="evidence" value="ECO:0007669"/>
    <property type="project" value="TreeGrafter"/>
</dbReference>
<sequence length="784" mass="88864">MQEEAVDTTHIEFGPQLPDKTSISSFTTAEQAQVAYALVVPEERAVASGFWSEFSHKWMLWGLKACMLIFLASGGCIVPREFQLKATMALCSGFDALIDVGTGYGKTFCMILPALLFNGMITLVVSPLKKLQEMQVLEFRKYGLSALAINEDTGNDKELWKDIANGAYSVLVVTAEQFFVDKGHWPRMARLINKRKFSSKVRFLFVDEAHSIYTFGASLYGQPAFRPAWSYLADLRTKLGSQVSVAALSGTMPKHMKTVIRETLQFDDETLCEIKLSCNRPNIAYAKHAIVGNLTDYRNLDFLISDETGSNAPDRVRRKTIVFHDRITDATGAKEHQEQQLPEANRGKGVIAYYHAGMSKQYLQRVHDDFRDPNGGLDIRDVHCVIQYGLPRDMTTLQQRAGRPGRDGITNSVYVLLYEPFALTADLSPAREAEKMSDSPLDPDRPITGKLKPRGHKLHRIGVSVYDLVQDEDRCIRGDFASYNNDTSEHALKFTGPFCCNGKIHGDRPFDFGYYFPSKLLYFDATTKLVYRGNPNDPNRTLLDPPTGTKRKAARNKYRPVAFRASLVSRLEKFRLDEWQASKNHRVLHHPSFILTNKQLTLIARIPPDQLTTPEMIIKVLGDDLKQDLRGSIWEQKYAQKVFDIVKCYDAEVGSLKEMERAKKEERIKRSKEEARDRAIREAQERFKADSLAREEAAASRARELIMGSASTSIFATTEWPTPSQPQNTQQTTAVTEATNYTDFQLTYARTAQGNLQAFQEAEKQRMKEIEDRIKAQLKLLRQK</sequence>
<feature type="compositionally biased region" description="Basic and acidic residues" evidence="6">
    <location>
        <begin position="432"/>
        <end position="447"/>
    </location>
</feature>
<dbReference type="EMBL" id="AACS02000004">
    <property type="protein sequence ID" value="EAU85177.2"/>
    <property type="molecule type" value="Genomic_DNA"/>
</dbReference>
<keyword evidence="8" id="KW-0378">Hydrolase</keyword>
<dbReference type="GO" id="GO:0009378">
    <property type="term" value="F:four-way junction helicase activity"/>
    <property type="evidence" value="ECO:0007669"/>
    <property type="project" value="TreeGrafter"/>
</dbReference>
<dbReference type="SUPFAM" id="SSF52540">
    <property type="entry name" value="P-loop containing nucleoside triphosphate hydrolases"/>
    <property type="match status" value="1"/>
</dbReference>
<keyword evidence="2" id="KW-0547">Nucleotide-binding</keyword>
<gene>
    <name evidence="8" type="ORF">CC1G_06193</name>
</gene>
<feature type="domain" description="Helicase ATP-binding" evidence="7">
    <location>
        <begin position="87"/>
        <end position="270"/>
    </location>
</feature>
<dbReference type="InParanoid" id="A8NV59"/>
<dbReference type="PANTHER" id="PTHR13710:SF154">
    <property type="entry name" value="RECQ HELICASE, PUTATIVE (AFU_ORTHOLOGUE AFUA_6G14720)-RELATED"/>
    <property type="match status" value="1"/>
</dbReference>
<dbReference type="Pfam" id="PF00271">
    <property type="entry name" value="Helicase_C"/>
    <property type="match status" value="1"/>
</dbReference>
<dbReference type="RefSeq" id="XP_001836606.2">
    <property type="nucleotide sequence ID" value="XM_001836554.2"/>
</dbReference>
<dbReference type="GO" id="GO:0003676">
    <property type="term" value="F:nucleic acid binding"/>
    <property type="evidence" value="ECO:0007669"/>
    <property type="project" value="InterPro"/>
</dbReference>
<dbReference type="OMA" id="FTGPFCC"/>
<dbReference type="GO" id="GO:0005694">
    <property type="term" value="C:chromosome"/>
    <property type="evidence" value="ECO:0007669"/>
    <property type="project" value="TreeGrafter"/>
</dbReference>
<dbReference type="KEGG" id="cci:CC1G_06193"/>
<comment type="similarity">
    <text evidence="1">Belongs to the helicase family. RecQ subfamily.</text>
</comment>
<comment type="caution">
    <text evidence="8">The sequence shown here is derived from an EMBL/GenBank/DDBJ whole genome shotgun (WGS) entry which is preliminary data.</text>
</comment>
<evidence type="ECO:0000313" key="8">
    <source>
        <dbReference type="EMBL" id="EAU85177.2"/>
    </source>
</evidence>
<evidence type="ECO:0000256" key="1">
    <source>
        <dbReference type="ARBA" id="ARBA00005446"/>
    </source>
</evidence>
<evidence type="ECO:0000256" key="5">
    <source>
        <dbReference type="ARBA" id="ARBA00034808"/>
    </source>
</evidence>
<name>A8NV59_COPC7</name>
<dbReference type="InterPro" id="IPR001650">
    <property type="entry name" value="Helicase_C-like"/>
</dbReference>
<dbReference type="InterPro" id="IPR014001">
    <property type="entry name" value="Helicase_ATP-bd"/>
</dbReference>
<protein>
    <recommendedName>
        <fullName evidence="5">DNA 3'-5' helicase</fullName>
        <ecNumber evidence="5">5.6.2.4</ecNumber>
    </recommendedName>
</protein>
<keyword evidence="8" id="KW-0347">Helicase</keyword>
<dbReference type="EC" id="5.6.2.4" evidence="5"/>
<dbReference type="Proteomes" id="UP000001861">
    <property type="component" value="Unassembled WGS sequence"/>
</dbReference>
<evidence type="ECO:0000256" key="4">
    <source>
        <dbReference type="ARBA" id="ARBA00034617"/>
    </source>
</evidence>
<dbReference type="OrthoDB" id="5952536at2759"/>
<dbReference type="InterPro" id="IPR027417">
    <property type="entry name" value="P-loop_NTPase"/>
</dbReference>
<organism evidence="8 9">
    <name type="scientific">Coprinopsis cinerea (strain Okayama-7 / 130 / ATCC MYA-4618 / FGSC 9003)</name>
    <name type="common">Inky cap fungus</name>
    <name type="synonym">Hormographiella aspergillata</name>
    <dbReference type="NCBI Taxonomy" id="240176"/>
    <lineage>
        <taxon>Eukaryota</taxon>
        <taxon>Fungi</taxon>
        <taxon>Dikarya</taxon>
        <taxon>Basidiomycota</taxon>
        <taxon>Agaricomycotina</taxon>
        <taxon>Agaricomycetes</taxon>
        <taxon>Agaricomycetidae</taxon>
        <taxon>Agaricales</taxon>
        <taxon>Agaricineae</taxon>
        <taxon>Psathyrellaceae</taxon>
        <taxon>Coprinopsis</taxon>
    </lineage>
</organism>
<dbReference type="GO" id="GO:0043138">
    <property type="term" value="F:3'-5' DNA helicase activity"/>
    <property type="evidence" value="ECO:0007669"/>
    <property type="project" value="UniProtKB-EC"/>
</dbReference>
<dbReference type="eggNOG" id="KOG0351">
    <property type="taxonomic scope" value="Eukaryota"/>
</dbReference>
<evidence type="ECO:0000256" key="2">
    <source>
        <dbReference type="ARBA" id="ARBA00022741"/>
    </source>
</evidence>
<proteinExistence type="inferred from homology"/>
<evidence type="ECO:0000259" key="7">
    <source>
        <dbReference type="PROSITE" id="PS51192"/>
    </source>
</evidence>